<evidence type="ECO:0000256" key="4">
    <source>
        <dbReference type="ARBA" id="ARBA00022989"/>
    </source>
</evidence>
<evidence type="ECO:0000313" key="8">
    <source>
        <dbReference type="Proteomes" id="UP001497392"/>
    </source>
</evidence>
<dbReference type="Proteomes" id="UP001497392">
    <property type="component" value="Unassembled WGS sequence"/>
</dbReference>
<dbReference type="Gene3D" id="3.40.50.1820">
    <property type="entry name" value="alpha/beta hydrolase"/>
    <property type="match status" value="1"/>
</dbReference>
<feature type="transmembrane region" description="Helical" evidence="6">
    <location>
        <begin position="152"/>
        <end position="174"/>
    </location>
</feature>
<name>A0ABP1G188_9CHLO</name>
<organism evidence="7 8">
    <name type="scientific">Coccomyxa viridis</name>
    <dbReference type="NCBI Taxonomy" id="1274662"/>
    <lineage>
        <taxon>Eukaryota</taxon>
        <taxon>Viridiplantae</taxon>
        <taxon>Chlorophyta</taxon>
        <taxon>core chlorophytes</taxon>
        <taxon>Trebouxiophyceae</taxon>
        <taxon>Trebouxiophyceae incertae sedis</taxon>
        <taxon>Coccomyxaceae</taxon>
        <taxon>Coccomyxa</taxon>
    </lineage>
</organism>
<dbReference type="InterPro" id="IPR029058">
    <property type="entry name" value="AB_hydrolase_fold"/>
</dbReference>
<sequence>MTGVGAGAAATGLTTGIVGSSVGMAAAFGAIGARSVGDRMSRRLGDVKEFGFREVTNQRKDTGAEELPLQPVPVPPPEHMADPSLTVTICVSGMVSSAEDFTRVWRGLESIDCQRMSLVWETEELLALNKSIVSFLKDQAAQAAGKWLIEKFVIHGLVAAVALPMTLMSVSSLIDSQWTVVMNRAVLAGQLLAHVLMSGAHGGRPVTLIGFSMGARLVFHCLLELCRCQAKGIVEHAVLLGTPVGVTPQRWRMARTAVAGRLVNGYSNQDWVLGLSFRARELTLVAAGMSPVKVTGVENVDLRSVVSAHTDYSANMAAILDILGFVE</sequence>
<gene>
    <name evidence="7" type="primary">g6865</name>
    <name evidence="7" type="ORF">VP750_LOCUS5877</name>
</gene>
<keyword evidence="5 6" id="KW-0472">Membrane</keyword>
<feature type="transmembrane region" description="Helical" evidence="6">
    <location>
        <begin position="6"/>
        <end position="33"/>
    </location>
</feature>
<evidence type="ECO:0000313" key="7">
    <source>
        <dbReference type="EMBL" id="CAL5224218.1"/>
    </source>
</evidence>
<comment type="subcellular location">
    <subcellularLocation>
        <location evidence="1">Membrane</location>
        <topology evidence="1">Multi-pass membrane protein</topology>
    </subcellularLocation>
</comment>
<reference evidence="7 8" key="1">
    <citation type="submission" date="2024-06" db="EMBL/GenBank/DDBJ databases">
        <authorList>
            <person name="Kraege A."/>
            <person name="Thomma B."/>
        </authorList>
    </citation>
    <scope>NUCLEOTIDE SEQUENCE [LARGE SCALE GENOMIC DNA]</scope>
</reference>
<evidence type="ECO:0000256" key="6">
    <source>
        <dbReference type="SAM" id="Phobius"/>
    </source>
</evidence>
<dbReference type="Pfam" id="PF05277">
    <property type="entry name" value="DUF726"/>
    <property type="match status" value="1"/>
</dbReference>
<dbReference type="EMBL" id="CAXHTA020000010">
    <property type="protein sequence ID" value="CAL5224218.1"/>
    <property type="molecule type" value="Genomic_DNA"/>
</dbReference>
<accession>A0ABP1G188</accession>
<evidence type="ECO:0000256" key="5">
    <source>
        <dbReference type="ARBA" id="ARBA00023136"/>
    </source>
</evidence>
<protein>
    <submittedName>
        <fullName evidence="7">G6865 protein</fullName>
    </submittedName>
</protein>
<dbReference type="PANTHER" id="PTHR17920">
    <property type="entry name" value="TRANSMEMBRANE AND COILED-COIL DOMAIN-CONTAINING PROTEIN 4 TMCO4"/>
    <property type="match status" value="1"/>
</dbReference>
<dbReference type="PANTHER" id="PTHR17920:SF3">
    <property type="entry name" value="TRANSMEMBRANE AND COILED-COIL DOMAIN-CONTAINING PROTEIN 4"/>
    <property type="match status" value="1"/>
</dbReference>
<dbReference type="InterPro" id="IPR007941">
    <property type="entry name" value="DUF726"/>
</dbReference>
<evidence type="ECO:0000256" key="3">
    <source>
        <dbReference type="ARBA" id="ARBA00022692"/>
    </source>
</evidence>
<keyword evidence="4 6" id="KW-1133">Transmembrane helix</keyword>
<dbReference type="SUPFAM" id="SSF53474">
    <property type="entry name" value="alpha/beta-Hydrolases"/>
    <property type="match status" value="1"/>
</dbReference>
<proteinExistence type="inferred from homology"/>
<comment type="similarity">
    <text evidence="2">Belongs to the TMCO4 family.</text>
</comment>
<keyword evidence="8" id="KW-1185">Reference proteome</keyword>
<keyword evidence="3 6" id="KW-0812">Transmembrane</keyword>
<comment type="caution">
    <text evidence="7">The sequence shown here is derived from an EMBL/GenBank/DDBJ whole genome shotgun (WGS) entry which is preliminary data.</text>
</comment>
<evidence type="ECO:0000256" key="1">
    <source>
        <dbReference type="ARBA" id="ARBA00004141"/>
    </source>
</evidence>
<evidence type="ECO:0000256" key="2">
    <source>
        <dbReference type="ARBA" id="ARBA00009824"/>
    </source>
</evidence>